<protein>
    <recommendedName>
        <fullName evidence="1">N-acetyltransferase domain-containing protein</fullName>
    </recommendedName>
</protein>
<sequence length="170" mass="19839">MVEFEYNSITESDIPILYGLNQQNKDKLSDVTPYRFRELVLESSWNCCAGDANAFILAFDQDFPHTNPNFLWFKERYPNFVYVDRVCVTTQDRGRGIGKTFYNKLIDYMRDNDQTLIAVTINYIPPNMISETFHKTMGFQEVGKAVINNGARTVKYWILNINEPHKYNAP</sequence>
<dbReference type="InterPro" id="IPR000182">
    <property type="entry name" value="GNAT_dom"/>
</dbReference>
<proteinExistence type="predicted"/>
<dbReference type="Pfam" id="PF13673">
    <property type="entry name" value="Acetyltransf_10"/>
    <property type="match status" value="1"/>
</dbReference>
<dbReference type="PROSITE" id="PS51186">
    <property type="entry name" value="GNAT"/>
    <property type="match status" value="1"/>
</dbReference>
<dbReference type="PIRSF" id="PIRSF028520">
    <property type="entry name" value="UCP028520"/>
    <property type="match status" value="1"/>
</dbReference>
<evidence type="ECO:0000313" key="3">
    <source>
        <dbReference type="Proteomes" id="UP001362899"/>
    </source>
</evidence>
<dbReference type="AlphaFoldDB" id="A0AAV5RHR7"/>
<keyword evidence="3" id="KW-1185">Reference proteome</keyword>
<name>A0AAV5RHR7_STABA</name>
<dbReference type="InterPro" id="IPR016181">
    <property type="entry name" value="Acyl_CoA_acyltransferase"/>
</dbReference>
<comment type="caution">
    <text evidence="2">The sequence shown here is derived from an EMBL/GenBank/DDBJ whole genome shotgun (WGS) entry which is preliminary data.</text>
</comment>
<dbReference type="CDD" id="cd04301">
    <property type="entry name" value="NAT_SF"/>
    <property type="match status" value="1"/>
</dbReference>
<organism evidence="2 3">
    <name type="scientific">Starmerella bacillaris</name>
    <name type="common">Yeast</name>
    <name type="synonym">Candida zemplinina</name>
    <dbReference type="NCBI Taxonomy" id="1247836"/>
    <lineage>
        <taxon>Eukaryota</taxon>
        <taxon>Fungi</taxon>
        <taxon>Dikarya</taxon>
        <taxon>Ascomycota</taxon>
        <taxon>Saccharomycotina</taxon>
        <taxon>Dipodascomycetes</taxon>
        <taxon>Dipodascales</taxon>
        <taxon>Trichomonascaceae</taxon>
        <taxon>Starmerella</taxon>
    </lineage>
</organism>
<evidence type="ECO:0000259" key="1">
    <source>
        <dbReference type="PROSITE" id="PS51186"/>
    </source>
</evidence>
<feature type="domain" description="N-acetyltransferase" evidence="1">
    <location>
        <begin position="4"/>
        <end position="162"/>
    </location>
</feature>
<gene>
    <name evidence="2" type="ORF">DASB73_020170</name>
</gene>
<dbReference type="SUPFAM" id="SSF55729">
    <property type="entry name" value="Acyl-CoA N-acyltransferases (Nat)"/>
    <property type="match status" value="1"/>
</dbReference>
<dbReference type="Proteomes" id="UP001362899">
    <property type="component" value="Unassembled WGS sequence"/>
</dbReference>
<dbReference type="EMBL" id="BTGC01000003">
    <property type="protein sequence ID" value="GMM51059.1"/>
    <property type="molecule type" value="Genomic_DNA"/>
</dbReference>
<dbReference type="InterPro" id="IPR016890">
    <property type="entry name" value="UCP028520"/>
</dbReference>
<accession>A0AAV5RHR7</accession>
<dbReference type="Gene3D" id="3.40.630.30">
    <property type="match status" value="1"/>
</dbReference>
<reference evidence="2 3" key="1">
    <citation type="journal article" date="2023" name="Elife">
        <title>Identification of key yeast species and microbe-microbe interactions impacting larval growth of Drosophila in the wild.</title>
        <authorList>
            <person name="Mure A."/>
            <person name="Sugiura Y."/>
            <person name="Maeda R."/>
            <person name="Honda K."/>
            <person name="Sakurai N."/>
            <person name="Takahashi Y."/>
            <person name="Watada M."/>
            <person name="Katoh T."/>
            <person name="Gotoh A."/>
            <person name="Gotoh Y."/>
            <person name="Taniguchi I."/>
            <person name="Nakamura K."/>
            <person name="Hayashi T."/>
            <person name="Katayama T."/>
            <person name="Uemura T."/>
            <person name="Hattori Y."/>
        </authorList>
    </citation>
    <scope>NUCLEOTIDE SEQUENCE [LARGE SCALE GENOMIC DNA]</scope>
    <source>
        <strain evidence="2 3">SB-73</strain>
    </source>
</reference>
<evidence type="ECO:0000313" key="2">
    <source>
        <dbReference type="EMBL" id="GMM51059.1"/>
    </source>
</evidence>
<dbReference type="GO" id="GO:0016747">
    <property type="term" value="F:acyltransferase activity, transferring groups other than amino-acyl groups"/>
    <property type="evidence" value="ECO:0007669"/>
    <property type="project" value="InterPro"/>
</dbReference>